<dbReference type="AlphaFoldDB" id="A0A2X4UN28"/>
<dbReference type="EMBL" id="LS483469">
    <property type="protein sequence ID" value="SQI41257.1"/>
    <property type="molecule type" value="Genomic_DNA"/>
</dbReference>
<sequence>MSEKQTVSQKEQYNLNKLQKRLRRNVGQAIADFNMIEEGDRIMVCLSGGKDSYTMLEILRNLQQSAPVNFSLVAVNLDQKQPGFPSISCQLIWKVWGWSTRLSRKTPTASSRTRSLKAKLPAHCVHACAAVFFTGPPPNWARPRLPWPPP</sequence>
<gene>
    <name evidence="1" type="primary">ttcA_1</name>
    <name evidence="1" type="ORF">NCTC12961_03234</name>
</gene>
<dbReference type="SUPFAM" id="SSF52402">
    <property type="entry name" value="Adenine nucleotide alpha hydrolases-like"/>
    <property type="match status" value="1"/>
</dbReference>
<name>A0A2X4UN28_SERPL</name>
<reference evidence="1 2" key="1">
    <citation type="submission" date="2018-06" db="EMBL/GenBank/DDBJ databases">
        <authorList>
            <consortium name="Pathogen Informatics"/>
            <person name="Doyle S."/>
        </authorList>
    </citation>
    <scope>NUCLEOTIDE SEQUENCE [LARGE SCALE GENOMIC DNA]</scope>
    <source>
        <strain evidence="1 2">NCTC12961</strain>
    </source>
</reference>
<dbReference type="Gene3D" id="3.40.50.620">
    <property type="entry name" value="HUPs"/>
    <property type="match status" value="1"/>
</dbReference>
<dbReference type="PANTHER" id="PTHR43686">
    <property type="entry name" value="SULFURTRANSFERASE-RELATED"/>
    <property type="match status" value="1"/>
</dbReference>
<evidence type="ECO:0000313" key="2">
    <source>
        <dbReference type="Proteomes" id="UP000248897"/>
    </source>
</evidence>
<dbReference type="Proteomes" id="UP000248897">
    <property type="component" value="Chromosome 1"/>
</dbReference>
<dbReference type="InterPro" id="IPR014729">
    <property type="entry name" value="Rossmann-like_a/b/a_fold"/>
</dbReference>
<evidence type="ECO:0000313" key="1">
    <source>
        <dbReference type="EMBL" id="SQI41257.1"/>
    </source>
</evidence>
<dbReference type="PANTHER" id="PTHR43686:SF1">
    <property type="entry name" value="AMINOTRAN_5 DOMAIN-CONTAINING PROTEIN"/>
    <property type="match status" value="1"/>
</dbReference>
<protein>
    <submittedName>
        <fullName evidence="1">tRNA 2-thiocytidine biosynthesis protein TtcA</fullName>
    </submittedName>
</protein>
<organism evidence="1 2">
    <name type="scientific">Serratia plymuthica</name>
    <dbReference type="NCBI Taxonomy" id="82996"/>
    <lineage>
        <taxon>Bacteria</taxon>
        <taxon>Pseudomonadati</taxon>
        <taxon>Pseudomonadota</taxon>
        <taxon>Gammaproteobacteria</taxon>
        <taxon>Enterobacterales</taxon>
        <taxon>Yersiniaceae</taxon>
        <taxon>Serratia</taxon>
    </lineage>
</organism>
<accession>A0A2X4UN28</accession>
<proteinExistence type="predicted"/>